<accession>A0A7W9JGI0</accession>
<dbReference type="RefSeq" id="WP_184169621.1">
    <property type="nucleotide sequence ID" value="NZ_BAABAG010000003.1"/>
</dbReference>
<dbReference type="GO" id="GO:0004252">
    <property type="term" value="F:serine-type endopeptidase activity"/>
    <property type="evidence" value="ECO:0007669"/>
    <property type="project" value="InterPro"/>
</dbReference>
<feature type="compositionally biased region" description="Low complexity" evidence="5">
    <location>
        <begin position="188"/>
        <end position="204"/>
    </location>
</feature>
<evidence type="ECO:0000313" key="7">
    <source>
        <dbReference type="EMBL" id="MBB5847476.1"/>
    </source>
</evidence>
<keyword evidence="2 6" id="KW-0812">Transmembrane</keyword>
<protein>
    <submittedName>
        <fullName evidence="7">S1-C subfamily serine protease/uncharacterized membrane protein required for colicin V production</fullName>
    </submittedName>
</protein>
<dbReference type="AlphaFoldDB" id="A0A7W9JGI0"/>
<keyword evidence="4 6" id="KW-0472">Membrane</keyword>
<feature type="transmembrane region" description="Helical" evidence="6">
    <location>
        <begin position="28"/>
        <end position="49"/>
    </location>
</feature>
<comment type="subcellular location">
    <subcellularLocation>
        <location evidence="1">Membrane</location>
        <topology evidence="1">Multi-pass membrane protein</topology>
    </subcellularLocation>
</comment>
<dbReference type="SUPFAM" id="SSF50494">
    <property type="entry name" value="Trypsin-like serine proteases"/>
    <property type="match status" value="1"/>
</dbReference>
<feature type="transmembrane region" description="Helical" evidence="6">
    <location>
        <begin position="6"/>
        <end position="21"/>
    </location>
</feature>
<dbReference type="InterPro" id="IPR043504">
    <property type="entry name" value="Peptidase_S1_PA_chymotrypsin"/>
</dbReference>
<feature type="transmembrane region" description="Helical" evidence="6">
    <location>
        <begin position="103"/>
        <end position="124"/>
    </location>
</feature>
<feature type="region of interest" description="Disordered" evidence="5">
    <location>
        <begin position="176"/>
        <end position="277"/>
    </location>
</feature>
<evidence type="ECO:0000256" key="2">
    <source>
        <dbReference type="ARBA" id="ARBA00022692"/>
    </source>
</evidence>
<keyword evidence="8" id="KW-1185">Reference proteome</keyword>
<dbReference type="Gene3D" id="2.40.10.10">
    <property type="entry name" value="Trypsin-like serine proteases"/>
    <property type="match status" value="2"/>
</dbReference>
<dbReference type="GO" id="GO:0009403">
    <property type="term" value="P:toxin biosynthetic process"/>
    <property type="evidence" value="ECO:0007669"/>
    <property type="project" value="InterPro"/>
</dbReference>
<dbReference type="GO" id="GO:0016020">
    <property type="term" value="C:membrane"/>
    <property type="evidence" value="ECO:0007669"/>
    <property type="project" value="UniProtKB-SubCell"/>
</dbReference>
<comment type="caution">
    <text evidence="7">The sequence shown here is derived from an EMBL/GenBank/DDBJ whole genome shotgun (WGS) entry which is preliminary data.</text>
</comment>
<dbReference type="Proteomes" id="UP000567246">
    <property type="component" value="Unassembled WGS sequence"/>
</dbReference>
<feature type="compositionally biased region" description="Acidic residues" evidence="5">
    <location>
        <begin position="256"/>
        <end position="265"/>
    </location>
</feature>
<keyword evidence="7" id="KW-0378">Hydrolase</keyword>
<dbReference type="Pfam" id="PF02674">
    <property type="entry name" value="Colicin_V"/>
    <property type="match status" value="1"/>
</dbReference>
<evidence type="ECO:0000256" key="6">
    <source>
        <dbReference type="SAM" id="Phobius"/>
    </source>
</evidence>
<dbReference type="EMBL" id="JACHMW010000001">
    <property type="protein sequence ID" value="MBB5847476.1"/>
    <property type="molecule type" value="Genomic_DNA"/>
</dbReference>
<evidence type="ECO:0000313" key="8">
    <source>
        <dbReference type="Proteomes" id="UP000567246"/>
    </source>
</evidence>
<evidence type="ECO:0000256" key="4">
    <source>
        <dbReference type="ARBA" id="ARBA00023136"/>
    </source>
</evidence>
<gene>
    <name evidence="7" type="ORF">HDA33_000040</name>
</gene>
<feature type="compositionally biased region" description="Low complexity" evidence="5">
    <location>
        <begin position="234"/>
        <end position="255"/>
    </location>
</feature>
<dbReference type="PANTHER" id="PTHR43019">
    <property type="entry name" value="SERINE ENDOPROTEASE DEGS"/>
    <property type="match status" value="1"/>
</dbReference>
<keyword evidence="3 6" id="KW-1133">Transmembrane helix</keyword>
<sequence length="479" mass="47626">MPLSLTWLDAVLLVLLVVLLVQGHRRGLWVVLGNLVGLVGGAAIAFYAMPEVAQLVTAPQWRWAALLATLVLLVAAGQYVGAAIGEAIRLRVNLPALRLVDRILGALAAGVAGALVVWLVSFSMSTAGSGAVTREVARSQVIAAIDRVLPDSALAWAARSRSAVADLDILPELRLPEPVPVPDDDGGVRAAPPTSSSPATTPARPAEPEDAAPVSGGSATPEEPAPGTPDDDAPAPSDTEAPAPAETSASAPAEAADPEPAETDPAEPAPAETEPAGVPAETAVVRLTGTAAQCGQVQSGSGVAVAPDRVLTNAHVVLGVDAPTVTDAQRGVHDARIVHLDTARDLAVLALDGADLPVMPLGAELVGGESALVMGHPDGGPFASIPATVQAVGEVPLGDVVTGAASMVDVYTLAADIRHGYSGGPVVDAAGSLAGLVFARAPGADPVGYALSADSIAPAVAAAPGMSATVPSGDCIPGA</sequence>
<dbReference type="InterPro" id="IPR009003">
    <property type="entry name" value="Peptidase_S1_PA"/>
</dbReference>
<organism evidence="7 8">
    <name type="scientific">Micrococcus endophyticus</name>
    <dbReference type="NCBI Taxonomy" id="455343"/>
    <lineage>
        <taxon>Bacteria</taxon>
        <taxon>Bacillati</taxon>
        <taxon>Actinomycetota</taxon>
        <taxon>Actinomycetes</taxon>
        <taxon>Micrococcales</taxon>
        <taxon>Micrococcaceae</taxon>
        <taxon>Micrococcus</taxon>
    </lineage>
</organism>
<dbReference type="PANTHER" id="PTHR43019:SF23">
    <property type="entry name" value="PROTEASE DO-LIKE 5, CHLOROPLASTIC"/>
    <property type="match status" value="1"/>
</dbReference>
<dbReference type="Pfam" id="PF13365">
    <property type="entry name" value="Trypsin_2"/>
    <property type="match status" value="1"/>
</dbReference>
<dbReference type="PRINTS" id="PR00834">
    <property type="entry name" value="PROTEASES2C"/>
</dbReference>
<dbReference type="GO" id="GO:0006508">
    <property type="term" value="P:proteolysis"/>
    <property type="evidence" value="ECO:0007669"/>
    <property type="project" value="UniProtKB-KW"/>
</dbReference>
<keyword evidence="7" id="KW-0645">Protease</keyword>
<feature type="transmembrane region" description="Helical" evidence="6">
    <location>
        <begin position="61"/>
        <end position="82"/>
    </location>
</feature>
<proteinExistence type="predicted"/>
<name>A0A7W9JGI0_9MICC</name>
<evidence type="ECO:0000256" key="3">
    <source>
        <dbReference type="ARBA" id="ARBA00022989"/>
    </source>
</evidence>
<evidence type="ECO:0000256" key="5">
    <source>
        <dbReference type="SAM" id="MobiDB-lite"/>
    </source>
</evidence>
<reference evidence="7 8" key="1">
    <citation type="submission" date="2020-08" db="EMBL/GenBank/DDBJ databases">
        <title>Sequencing the genomes of 1000 actinobacteria strains.</title>
        <authorList>
            <person name="Klenk H.-P."/>
        </authorList>
    </citation>
    <scope>NUCLEOTIDE SEQUENCE [LARGE SCALE GENOMIC DNA]</scope>
    <source>
        <strain evidence="7 8">DSM 17945</strain>
    </source>
</reference>
<dbReference type="InterPro" id="IPR001940">
    <property type="entry name" value="Peptidase_S1C"/>
</dbReference>
<dbReference type="InterPro" id="IPR003825">
    <property type="entry name" value="Colicin-V_CvpA"/>
</dbReference>
<evidence type="ECO:0000256" key="1">
    <source>
        <dbReference type="ARBA" id="ARBA00004141"/>
    </source>
</evidence>